<accession>A0ABT3NE05</accession>
<evidence type="ECO:0000313" key="1">
    <source>
        <dbReference type="EMBL" id="MCW7755416.1"/>
    </source>
</evidence>
<dbReference type="RefSeq" id="WP_265426364.1">
    <property type="nucleotide sequence ID" value="NZ_JAPFPW010000041.1"/>
</dbReference>
<comment type="caution">
    <text evidence="1">The sequence shown here is derived from an EMBL/GenBank/DDBJ whole genome shotgun (WGS) entry which is preliminary data.</text>
</comment>
<evidence type="ECO:0008006" key="3">
    <source>
        <dbReference type="Google" id="ProtNLM"/>
    </source>
</evidence>
<reference evidence="1 2" key="1">
    <citation type="submission" date="2022-11" db="EMBL/GenBank/DDBJ databases">
        <title>Desulfobotulus tamanensis H1 sp. nov. - anaerobic, alkaliphilic, sulphate reducing bacterium isolated from terrestrial mud volcano.</title>
        <authorList>
            <person name="Frolova A."/>
            <person name="Merkel A.Y."/>
            <person name="Slobodkin A.I."/>
        </authorList>
    </citation>
    <scope>NUCLEOTIDE SEQUENCE [LARGE SCALE GENOMIC DNA]</scope>
    <source>
        <strain evidence="1 2">H1</strain>
    </source>
</reference>
<gene>
    <name evidence="1" type="ORF">OOT00_15650</name>
</gene>
<evidence type="ECO:0000313" key="2">
    <source>
        <dbReference type="Proteomes" id="UP001209681"/>
    </source>
</evidence>
<dbReference type="Proteomes" id="UP001209681">
    <property type="component" value="Unassembled WGS sequence"/>
</dbReference>
<proteinExistence type="predicted"/>
<organism evidence="1 2">
    <name type="scientific">Desulfobotulus pelophilus</name>
    <dbReference type="NCBI Taxonomy" id="2823377"/>
    <lineage>
        <taxon>Bacteria</taxon>
        <taxon>Pseudomonadati</taxon>
        <taxon>Thermodesulfobacteriota</taxon>
        <taxon>Desulfobacteria</taxon>
        <taxon>Desulfobacterales</taxon>
        <taxon>Desulfobacteraceae</taxon>
        <taxon>Desulfobotulus</taxon>
    </lineage>
</organism>
<keyword evidence="2" id="KW-1185">Reference proteome</keyword>
<sequence>MSGDVSDSKTKCFVNHAYEFCADESRVSAAYLRCANMAIWAQENDPDQYHPDELFMPIVYLYRHSIELALKSLICTIVNCGRLAKSEKKKSSGHNIIGLWKIVKPVLLDTWPKADKKPVNNTEGLLNELQRIDKSGQNLRYAHNKEGGKTSLNYPKVIRLELLCGAMNEVHTFITSCDSYYYDEWQSLPEEW</sequence>
<protein>
    <recommendedName>
        <fullName evidence="3">HEPN domain-containing protein</fullName>
    </recommendedName>
</protein>
<dbReference type="EMBL" id="JAPFPW010000041">
    <property type="protein sequence ID" value="MCW7755416.1"/>
    <property type="molecule type" value="Genomic_DNA"/>
</dbReference>
<name>A0ABT3NE05_9BACT</name>